<gene>
    <name evidence="5" type="ORF">J2X11_001500</name>
</gene>
<comment type="similarity">
    <text evidence="2">Belongs to the RmuC family.</text>
</comment>
<accession>A0ABU1UNA2</accession>
<organism evidence="5 6">
    <name type="scientific">Aeromicrobium panaciterrae</name>
    <dbReference type="NCBI Taxonomy" id="363861"/>
    <lineage>
        <taxon>Bacteria</taxon>
        <taxon>Bacillati</taxon>
        <taxon>Actinomycetota</taxon>
        <taxon>Actinomycetes</taxon>
        <taxon>Propionibacteriales</taxon>
        <taxon>Nocardioidaceae</taxon>
        <taxon>Aeromicrobium</taxon>
    </lineage>
</organism>
<keyword evidence="3" id="KW-0175">Coiled coil</keyword>
<evidence type="ECO:0000256" key="1">
    <source>
        <dbReference type="ARBA" id="ARBA00003416"/>
    </source>
</evidence>
<dbReference type="EMBL" id="JAVDWH010000001">
    <property type="protein sequence ID" value="MDR7086661.1"/>
    <property type="molecule type" value="Genomic_DNA"/>
</dbReference>
<protein>
    <submittedName>
        <fullName evidence="5">DNA recombination protein RmuC</fullName>
    </submittedName>
</protein>
<evidence type="ECO:0000313" key="5">
    <source>
        <dbReference type="EMBL" id="MDR7086661.1"/>
    </source>
</evidence>
<sequence>MELIVVLVCGLLLGLVVGWLIGRAPAQGTEPAVLEARHATALAELRHDESSLRAQIEQDLAEARATVIGLREQLGTAKAQYDEIVQRHRQDAQKRAAEDQVESKVLQKLAPVADQIKDMQQKVLDLEKQRSEQHGNLAEQIKATQLSAEQSKMAAETLSAALRNNSVRGAYGELQLKTLVESAGLLNRIDYSVQESITADSGARRPDMVIKLPGRKQVAIDSKVPFSAFIDSFREDISDIERKTFLTQHAKQVRGHVDALASKEYWTGLPVSPEYTIAFIPNEAILNAALEADETLLEYAFSRGIVLATPVNLWATLKTVALTWKQEDLADNAQELVDLGRELYKRLGKLSDHVSKLGRSIEGTVRSYNEFAGTLESRVLVTARRLDAIDDAKMLGEVKQIEADPRRLTAAEFSLLDDVERPEIDFEQIGLPVVIDEEETA</sequence>
<dbReference type="PANTHER" id="PTHR30563:SF0">
    <property type="entry name" value="DNA RECOMBINATION PROTEIN RMUC"/>
    <property type="match status" value="1"/>
</dbReference>
<dbReference type="InterPro" id="IPR003798">
    <property type="entry name" value="DNA_recombination_RmuC"/>
</dbReference>
<reference evidence="5 6" key="1">
    <citation type="submission" date="2023-07" db="EMBL/GenBank/DDBJ databases">
        <title>Sorghum-associated microbial communities from plants grown in Nebraska, USA.</title>
        <authorList>
            <person name="Schachtman D."/>
        </authorList>
    </citation>
    <scope>NUCLEOTIDE SEQUENCE [LARGE SCALE GENOMIC DNA]</scope>
    <source>
        <strain evidence="5 6">BE248</strain>
    </source>
</reference>
<proteinExistence type="inferred from homology"/>
<keyword evidence="6" id="KW-1185">Reference proteome</keyword>
<comment type="caution">
    <text evidence="5">The sequence shown here is derived from an EMBL/GenBank/DDBJ whole genome shotgun (WGS) entry which is preliminary data.</text>
</comment>
<name>A0ABU1UNA2_9ACTN</name>
<dbReference type="PANTHER" id="PTHR30563">
    <property type="entry name" value="DNA RECOMBINATION PROTEIN RMUC"/>
    <property type="match status" value="1"/>
</dbReference>
<dbReference type="RefSeq" id="WP_309968939.1">
    <property type="nucleotide sequence ID" value="NZ_JAVDWH010000001.1"/>
</dbReference>
<comment type="function">
    <text evidence="1">Involved in DNA recombination.</text>
</comment>
<keyword evidence="4" id="KW-0233">DNA recombination</keyword>
<dbReference type="Proteomes" id="UP001257739">
    <property type="component" value="Unassembled WGS sequence"/>
</dbReference>
<dbReference type="Pfam" id="PF02646">
    <property type="entry name" value="RmuC"/>
    <property type="match status" value="1"/>
</dbReference>
<evidence type="ECO:0000256" key="3">
    <source>
        <dbReference type="ARBA" id="ARBA00023054"/>
    </source>
</evidence>
<evidence type="ECO:0000256" key="2">
    <source>
        <dbReference type="ARBA" id="ARBA00009840"/>
    </source>
</evidence>
<evidence type="ECO:0000313" key="6">
    <source>
        <dbReference type="Proteomes" id="UP001257739"/>
    </source>
</evidence>
<evidence type="ECO:0000256" key="4">
    <source>
        <dbReference type="ARBA" id="ARBA00023172"/>
    </source>
</evidence>